<dbReference type="SUPFAM" id="SSF53756">
    <property type="entry name" value="UDP-Glycosyltransferase/glycogen phosphorylase"/>
    <property type="match status" value="1"/>
</dbReference>
<sequence length="362" mass="40369">MRIAVIAHSLYPIREPFAGGLEMITHSLCSTLQSNGHIVHLYAHKDSDDRFEVRPLSSNGLFPRSILLDIEAQNLGVDGESLSYISAINTISAENYDIVHNHSLHHIPILMGNLMDAPVITTIHTPPFTLLKIGAYGTKGNNRQIFTMVSRSLHETWKSIIPNAEIIYNGIDLNKWSFNEFPKGDYLFWYGRICPEKGTVEAIEAAIKSNCKLILAGPINNKEYFEDSVESLLENQNISYVGHLSQMEVGEYLSNAQLMLFTSLWEEPYGLTLAESLGCGTPVVAFEGGATQEILTHETGVVVPKHSIYGLVKAIHKARNLSRRKCRERAVAFCSSDSMIRGYTNLYESLLTPKESKIKLVS</sequence>
<dbReference type="Proteomes" id="UP000248536">
    <property type="component" value="Chromosome"/>
</dbReference>
<dbReference type="OrthoDB" id="9768685at2"/>
<dbReference type="AlphaFoldDB" id="A0A2Z4LN51"/>
<dbReference type="KEGG" id="spon:HME9304_00239"/>
<keyword evidence="4" id="KW-1185">Reference proteome</keyword>
<organism evidence="3 4">
    <name type="scientific">Flagellimonas maritima</name>
    <dbReference type="NCBI Taxonomy" id="1383885"/>
    <lineage>
        <taxon>Bacteria</taxon>
        <taxon>Pseudomonadati</taxon>
        <taxon>Bacteroidota</taxon>
        <taxon>Flavobacteriia</taxon>
        <taxon>Flavobacteriales</taxon>
        <taxon>Flavobacteriaceae</taxon>
        <taxon>Flagellimonas</taxon>
    </lineage>
</organism>
<reference evidence="3 4" key="1">
    <citation type="submission" date="2018-06" db="EMBL/GenBank/DDBJ databases">
        <title>Spongiibacterium sp. HME9304 Genome sequencing and assembly.</title>
        <authorList>
            <person name="Kang H."/>
            <person name="Kim H."/>
            <person name="Joh K."/>
        </authorList>
    </citation>
    <scope>NUCLEOTIDE SEQUENCE [LARGE SCALE GENOMIC DNA]</scope>
    <source>
        <strain evidence="3 4">HME9304</strain>
    </source>
</reference>
<protein>
    <recommendedName>
        <fullName evidence="5">Glycosyltransferase family 4 protein</fullName>
    </recommendedName>
</protein>
<feature type="domain" description="Glycosyl transferase family 1" evidence="1">
    <location>
        <begin position="175"/>
        <end position="329"/>
    </location>
</feature>
<dbReference type="RefSeq" id="WP_112376849.1">
    <property type="nucleotide sequence ID" value="NZ_CP030104.1"/>
</dbReference>
<evidence type="ECO:0000259" key="2">
    <source>
        <dbReference type="Pfam" id="PF13439"/>
    </source>
</evidence>
<dbReference type="Gene3D" id="3.40.50.2000">
    <property type="entry name" value="Glycogen Phosphorylase B"/>
    <property type="match status" value="2"/>
</dbReference>
<dbReference type="PANTHER" id="PTHR12526">
    <property type="entry name" value="GLYCOSYLTRANSFERASE"/>
    <property type="match status" value="1"/>
</dbReference>
<dbReference type="GO" id="GO:0016757">
    <property type="term" value="F:glycosyltransferase activity"/>
    <property type="evidence" value="ECO:0007669"/>
    <property type="project" value="InterPro"/>
</dbReference>
<dbReference type="InterPro" id="IPR001296">
    <property type="entry name" value="Glyco_trans_1"/>
</dbReference>
<feature type="domain" description="Glycosyltransferase subfamily 4-like N-terminal" evidence="2">
    <location>
        <begin position="19"/>
        <end position="174"/>
    </location>
</feature>
<accession>A0A2Z4LN51</accession>
<dbReference type="PANTHER" id="PTHR12526:SF595">
    <property type="entry name" value="BLL5217 PROTEIN"/>
    <property type="match status" value="1"/>
</dbReference>
<dbReference type="EMBL" id="CP030104">
    <property type="protein sequence ID" value="AWX43252.1"/>
    <property type="molecule type" value="Genomic_DNA"/>
</dbReference>
<evidence type="ECO:0000313" key="3">
    <source>
        <dbReference type="EMBL" id="AWX43252.1"/>
    </source>
</evidence>
<evidence type="ECO:0000259" key="1">
    <source>
        <dbReference type="Pfam" id="PF00534"/>
    </source>
</evidence>
<dbReference type="Pfam" id="PF00534">
    <property type="entry name" value="Glycos_transf_1"/>
    <property type="match status" value="1"/>
</dbReference>
<dbReference type="InterPro" id="IPR028098">
    <property type="entry name" value="Glyco_trans_4-like_N"/>
</dbReference>
<dbReference type="Pfam" id="PF13439">
    <property type="entry name" value="Glyco_transf_4"/>
    <property type="match status" value="1"/>
</dbReference>
<proteinExistence type="predicted"/>
<gene>
    <name evidence="3" type="ORF">HME9304_00239</name>
</gene>
<name>A0A2Z4LN51_9FLAO</name>
<evidence type="ECO:0008006" key="5">
    <source>
        <dbReference type="Google" id="ProtNLM"/>
    </source>
</evidence>
<evidence type="ECO:0000313" key="4">
    <source>
        <dbReference type="Proteomes" id="UP000248536"/>
    </source>
</evidence>